<reference evidence="5" key="1">
    <citation type="submission" date="2016-10" db="EMBL/GenBank/DDBJ databases">
        <authorList>
            <person name="de Groot N.N."/>
        </authorList>
    </citation>
    <scope>NUCLEOTIDE SEQUENCE</scope>
</reference>
<feature type="domain" description="HipA-like C-terminal" evidence="3">
    <location>
        <begin position="154"/>
        <end position="373"/>
    </location>
</feature>
<dbReference type="PANTHER" id="PTHR37419:SF8">
    <property type="entry name" value="TOXIN YJJJ"/>
    <property type="match status" value="1"/>
</dbReference>
<name>A0A1W1E984_9ZZZZ</name>
<evidence type="ECO:0000313" key="5">
    <source>
        <dbReference type="EMBL" id="SFV90512.1"/>
    </source>
</evidence>
<dbReference type="AlphaFoldDB" id="A0A1W1E984"/>
<organism evidence="5">
    <name type="scientific">hydrothermal vent metagenome</name>
    <dbReference type="NCBI Taxonomy" id="652676"/>
    <lineage>
        <taxon>unclassified sequences</taxon>
        <taxon>metagenomes</taxon>
        <taxon>ecological metagenomes</taxon>
    </lineage>
</organism>
<dbReference type="Pfam" id="PF13657">
    <property type="entry name" value="Couple_hipA"/>
    <property type="match status" value="1"/>
</dbReference>
<dbReference type="GO" id="GO:0005829">
    <property type="term" value="C:cytosol"/>
    <property type="evidence" value="ECO:0007669"/>
    <property type="project" value="TreeGrafter"/>
</dbReference>
<dbReference type="GO" id="GO:0004674">
    <property type="term" value="F:protein serine/threonine kinase activity"/>
    <property type="evidence" value="ECO:0007669"/>
    <property type="project" value="TreeGrafter"/>
</dbReference>
<dbReference type="Gene3D" id="1.10.1070.20">
    <property type="match status" value="1"/>
</dbReference>
<protein>
    <submittedName>
        <fullName evidence="5">HIPA PROTEIN</fullName>
    </submittedName>
</protein>
<sequence>MSRYAVAKLFGQEMGVIAETENGIAFQYSDTFEGEKLPVSPVRMPYDPHKIYGKYDAMAFDGLPGIFNDSLPDSFGTLLMNEYLANRFGHALQFSVIDKLLYVGSNGIGAIEYFPALEDVNPKGVVLREYIDAARDVMRGKESDVLAQISRYPSPGGARPKAAVKWNRKKNLMIVGEADGEEDMEAWIVKFDEEGKETTKIEYCYMTLAKDAGIDVPPVALIPSGQEYHFGIKRFDRKEGGKKLHLATLSGLMHINHHHYHVSTSYERCIKVGVGITQTFGTAEEIFRRMVFNVVGRNCDDHAKNTSFLMDEDGVWRLSPAYDIVYNFGPATFGRHRMSVANKTEEITIDDVMKCGYEVGLRKRFMDEVVERTNTLFANIEKRLMENGVSRKTAGQMQKNINILK</sequence>
<proteinExistence type="predicted"/>
<accession>A0A1W1E984</accession>
<dbReference type="EMBL" id="FPIB01000017">
    <property type="protein sequence ID" value="SFV90512.1"/>
    <property type="molecule type" value="Genomic_DNA"/>
</dbReference>
<evidence type="ECO:0000256" key="1">
    <source>
        <dbReference type="ARBA" id="ARBA00022679"/>
    </source>
</evidence>
<dbReference type="PANTHER" id="PTHR37419">
    <property type="entry name" value="SERINE/THREONINE-PROTEIN KINASE TOXIN HIPA"/>
    <property type="match status" value="1"/>
</dbReference>
<dbReference type="InterPro" id="IPR012893">
    <property type="entry name" value="HipA-like_C"/>
</dbReference>
<dbReference type="Pfam" id="PF07804">
    <property type="entry name" value="HipA_C"/>
    <property type="match status" value="1"/>
</dbReference>
<feature type="domain" description="HipA N-terminal subdomain 1" evidence="4">
    <location>
        <begin position="11"/>
        <end position="113"/>
    </location>
</feature>
<keyword evidence="2" id="KW-0418">Kinase</keyword>
<dbReference type="InterPro" id="IPR052028">
    <property type="entry name" value="HipA_Ser/Thr_kinase"/>
</dbReference>
<evidence type="ECO:0000259" key="3">
    <source>
        <dbReference type="Pfam" id="PF07804"/>
    </source>
</evidence>
<gene>
    <name evidence="5" type="ORF">MNB_SV-4-837</name>
</gene>
<evidence type="ECO:0000256" key="2">
    <source>
        <dbReference type="ARBA" id="ARBA00022777"/>
    </source>
</evidence>
<evidence type="ECO:0000259" key="4">
    <source>
        <dbReference type="Pfam" id="PF13657"/>
    </source>
</evidence>
<dbReference type="InterPro" id="IPR017508">
    <property type="entry name" value="HipA_N1"/>
</dbReference>
<keyword evidence="1" id="KW-0808">Transferase</keyword>